<keyword evidence="2" id="KW-1185">Reference proteome</keyword>
<organism evidence="1 2">
    <name type="scientific">Rosa chinensis</name>
    <name type="common">China rose</name>
    <dbReference type="NCBI Taxonomy" id="74649"/>
    <lineage>
        <taxon>Eukaryota</taxon>
        <taxon>Viridiplantae</taxon>
        <taxon>Streptophyta</taxon>
        <taxon>Embryophyta</taxon>
        <taxon>Tracheophyta</taxon>
        <taxon>Spermatophyta</taxon>
        <taxon>Magnoliopsida</taxon>
        <taxon>eudicotyledons</taxon>
        <taxon>Gunneridae</taxon>
        <taxon>Pentapetalae</taxon>
        <taxon>rosids</taxon>
        <taxon>fabids</taxon>
        <taxon>Rosales</taxon>
        <taxon>Rosaceae</taxon>
        <taxon>Rosoideae</taxon>
        <taxon>Rosoideae incertae sedis</taxon>
        <taxon>Rosa</taxon>
    </lineage>
</organism>
<dbReference type="AlphaFoldDB" id="A0A2P6PW28"/>
<protein>
    <submittedName>
        <fullName evidence="1">Uncharacterized protein</fullName>
    </submittedName>
</protein>
<evidence type="ECO:0000313" key="2">
    <source>
        <dbReference type="Proteomes" id="UP000238479"/>
    </source>
</evidence>
<accession>A0A2P6PW28</accession>
<dbReference type="Gramene" id="PRQ26119">
    <property type="protein sequence ID" value="PRQ26119"/>
    <property type="gene ID" value="RchiOBHm_Chr6g0291091"/>
</dbReference>
<gene>
    <name evidence="1" type="ORF">RchiOBHm_Chr6g0291091</name>
</gene>
<comment type="caution">
    <text evidence="1">The sequence shown here is derived from an EMBL/GenBank/DDBJ whole genome shotgun (WGS) entry which is preliminary data.</text>
</comment>
<sequence length="47" mass="4951">MLAPVDLMDLNLSYGIPVLLGVLTFDFVQGSPCASLQVPPLKCPCSS</sequence>
<name>A0A2P6PW28_ROSCH</name>
<dbReference type="Proteomes" id="UP000238479">
    <property type="component" value="Chromosome 6"/>
</dbReference>
<dbReference type="EMBL" id="PDCK01000044">
    <property type="protein sequence ID" value="PRQ26119.1"/>
    <property type="molecule type" value="Genomic_DNA"/>
</dbReference>
<reference evidence="1 2" key="1">
    <citation type="journal article" date="2018" name="Nat. Genet.">
        <title>The Rosa genome provides new insights in the design of modern roses.</title>
        <authorList>
            <person name="Bendahmane M."/>
        </authorList>
    </citation>
    <scope>NUCLEOTIDE SEQUENCE [LARGE SCALE GENOMIC DNA]</scope>
    <source>
        <strain evidence="2">cv. Old Blush</strain>
    </source>
</reference>
<evidence type="ECO:0000313" key="1">
    <source>
        <dbReference type="EMBL" id="PRQ26119.1"/>
    </source>
</evidence>
<proteinExistence type="predicted"/>